<evidence type="ECO:0000259" key="9">
    <source>
        <dbReference type="SMART" id="SM00322"/>
    </source>
</evidence>
<feature type="region of interest" description="Disordered" evidence="8">
    <location>
        <begin position="442"/>
        <end position="475"/>
    </location>
</feature>
<feature type="compositionally biased region" description="Low complexity" evidence="8">
    <location>
        <begin position="1011"/>
        <end position="1031"/>
    </location>
</feature>
<dbReference type="FunFam" id="2.130.10.10:FF:000609">
    <property type="entry name" value="Serine/threonine-protein phosphatase 2A 55 kDa regulatory subunit B"/>
    <property type="match status" value="1"/>
</dbReference>
<dbReference type="NCBIfam" id="NF005012">
    <property type="entry name" value="PRK06411.1"/>
    <property type="match status" value="1"/>
</dbReference>
<dbReference type="GO" id="GO:0046872">
    <property type="term" value="F:metal ion binding"/>
    <property type="evidence" value="ECO:0007669"/>
    <property type="project" value="UniProtKB-KW"/>
</dbReference>
<dbReference type="InterPro" id="IPR001680">
    <property type="entry name" value="WD40_rpt"/>
</dbReference>
<keyword evidence="7" id="KW-0004">4Fe-4S</keyword>
<comment type="caution">
    <text evidence="10">The sequence shown here is derived from an EMBL/GenBank/DDBJ whole genome shotgun (WGS) entry which is preliminary data.</text>
</comment>
<organism evidence="10 11">
    <name type="scientific">Pyrus ussuriensis x Pyrus communis</name>
    <dbReference type="NCBI Taxonomy" id="2448454"/>
    <lineage>
        <taxon>Eukaryota</taxon>
        <taxon>Viridiplantae</taxon>
        <taxon>Streptophyta</taxon>
        <taxon>Embryophyta</taxon>
        <taxon>Tracheophyta</taxon>
        <taxon>Spermatophyta</taxon>
        <taxon>Magnoliopsida</taxon>
        <taxon>eudicotyledons</taxon>
        <taxon>Gunneridae</taxon>
        <taxon>Pentapetalae</taxon>
        <taxon>rosids</taxon>
        <taxon>fabids</taxon>
        <taxon>Rosales</taxon>
        <taxon>Rosaceae</taxon>
        <taxon>Amygdaloideae</taxon>
        <taxon>Maleae</taxon>
        <taxon>Pyrus</taxon>
    </lineage>
</organism>
<dbReference type="InterPro" id="IPR000009">
    <property type="entry name" value="PP2A_PR55"/>
</dbReference>
<dbReference type="InterPro" id="IPR036322">
    <property type="entry name" value="WD40_repeat_dom_sf"/>
</dbReference>
<dbReference type="Gene3D" id="3.40.50.12280">
    <property type="match status" value="1"/>
</dbReference>
<dbReference type="GO" id="GO:0051539">
    <property type="term" value="F:4 iron, 4 sulfur cluster binding"/>
    <property type="evidence" value="ECO:0007669"/>
    <property type="project" value="UniProtKB-KW"/>
</dbReference>
<keyword evidence="3" id="KW-0677">Repeat</keyword>
<evidence type="ECO:0000256" key="4">
    <source>
        <dbReference type="ARBA" id="ARBA00034298"/>
    </source>
</evidence>
<dbReference type="EMBL" id="SMOL01000401">
    <property type="protein sequence ID" value="KAB2619546.1"/>
    <property type="molecule type" value="Genomic_DNA"/>
</dbReference>
<dbReference type="SUPFAM" id="SSF50978">
    <property type="entry name" value="WD40 repeat-like"/>
    <property type="match status" value="1"/>
</dbReference>
<feature type="domain" description="K Homology" evidence="9">
    <location>
        <begin position="869"/>
        <end position="943"/>
    </location>
</feature>
<dbReference type="PRINTS" id="PR00600">
    <property type="entry name" value="PP2APR55"/>
</dbReference>
<feature type="compositionally biased region" description="Low complexity" evidence="8">
    <location>
        <begin position="1072"/>
        <end position="1083"/>
    </location>
</feature>
<dbReference type="FunFam" id="3.30.1370.10:FF:000093">
    <property type="entry name" value="KH domain-containing protein"/>
    <property type="match status" value="1"/>
</dbReference>
<dbReference type="Gene3D" id="3.30.1370.10">
    <property type="entry name" value="K Homology domain, type 1"/>
    <property type="match status" value="2"/>
</dbReference>
<dbReference type="InterPro" id="IPR006137">
    <property type="entry name" value="NADH_UbQ_OxRdtase-like_20kDa"/>
</dbReference>
<feature type="region of interest" description="Disordered" evidence="8">
    <location>
        <begin position="535"/>
        <end position="567"/>
    </location>
</feature>
<evidence type="ECO:0000313" key="11">
    <source>
        <dbReference type="Proteomes" id="UP000327157"/>
    </source>
</evidence>
<dbReference type="GO" id="GO:0003723">
    <property type="term" value="F:RNA binding"/>
    <property type="evidence" value="ECO:0007669"/>
    <property type="project" value="UniProtKB-UniRule"/>
</dbReference>
<feature type="region of interest" description="Disordered" evidence="8">
    <location>
        <begin position="731"/>
        <end position="766"/>
    </location>
</feature>
<dbReference type="Pfam" id="PF00400">
    <property type="entry name" value="WD40"/>
    <property type="match status" value="1"/>
</dbReference>
<dbReference type="InterPro" id="IPR036612">
    <property type="entry name" value="KH_dom_type_1_sf"/>
</dbReference>
<reference evidence="11" key="2">
    <citation type="submission" date="2019-10" db="EMBL/GenBank/DDBJ databases">
        <title>A de novo genome assembly of a pear dwarfing rootstock.</title>
        <authorList>
            <person name="Wang F."/>
            <person name="Wang J."/>
            <person name="Li S."/>
            <person name="Zhang Y."/>
            <person name="Fang M."/>
            <person name="Ma L."/>
            <person name="Zhao Y."/>
            <person name="Jiang S."/>
        </authorList>
    </citation>
    <scope>NUCLEOTIDE SEQUENCE [LARGE SCALE GENOMIC DNA]</scope>
</reference>
<keyword evidence="7" id="KW-0411">Iron-sulfur</keyword>
<dbReference type="PROSITE" id="PS01025">
    <property type="entry name" value="PR55_2"/>
    <property type="match status" value="1"/>
</dbReference>
<keyword evidence="7" id="KW-0520">NAD</keyword>
<dbReference type="InterPro" id="IPR018067">
    <property type="entry name" value="PP2A_PR55_CS"/>
</dbReference>
<keyword evidence="11" id="KW-1185">Reference proteome</keyword>
<proteinExistence type="inferred from homology"/>
<evidence type="ECO:0000256" key="8">
    <source>
        <dbReference type="SAM" id="MobiDB-lite"/>
    </source>
</evidence>
<dbReference type="PROSITE" id="PS01024">
    <property type="entry name" value="PR55_1"/>
    <property type="match status" value="1"/>
</dbReference>
<evidence type="ECO:0000256" key="7">
    <source>
        <dbReference type="RuleBase" id="RU004464"/>
    </source>
</evidence>
<keyword evidence="7" id="KW-0408">Iron</keyword>
<feature type="compositionally biased region" description="Pro residues" evidence="8">
    <location>
        <begin position="554"/>
        <end position="566"/>
    </location>
</feature>
<keyword evidence="7" id="KW-0479">Metal-binding</keyword>
<dbReference type="InterPro" id="IPR004087">
    <property type="entry name" value="KH_dom"/>
</dbReference>
<feature type="compositionally biased region" description="Polar residues" evidence="8">
    <location>
        <begin position="1160"/>
        <end position="1178"/>
    </location>
</feature>
<sequence length="1335" mass="142476">MNGGGEGLAAPATSGAAVSPLEWKFSQVFGERTAGEEVQEVDIISAIEFDRTGDHLATGDRGGRVVLFERTDIKDHGGHRRDLERMDYSISRHPEFRYKTEFQSHEPEFDYLKSLEIEEKINKIRWCQTANGALFLLSTNDKTIKYWKVQEKKVKKVCEMNVDASKSMENGSVASSMSASSKPYLANGACKESPISSPSNDTSFPSLHLPVVTSQETSLVARCRRVYTHAHDYHINSISNNSDGETFISADDLRINLWNLEISNQSFNIVDVKPANMEDLTEVITCAEFHPTHCNMLAYSSSKGSIRLIDLRQSALCDTHSKLFEEQEAPGSRSFFTEIIASISDIKFAKNGRHILSRDYMSLKLWDINMDSGPVATFQVHEYLRPKLCDLYENDSIFDKFECCLSGDGHRVATGSYSNLFRVFGCSEVSTEATTLEASKNPMRRQVQMPARPSRSLGSLPRVLRRGADNSGADANGNSFDFTTKLLHLAWHPSENSIACAASNSLYISTVMALLTRARIPLQLSAQRALSLHTTVPSLSSSAPSGSTPATYARPPPPSASPPPPGLSKAAEFVISKVDDLMNWARRGSIWPMTFGLACCAVEMMHTGAARYDLDRFGIIFRPSPRQSDCMIVAGTLTNKMAPALRKVYDQMPEPRWVISMGSCANGGNKRKYEEQTPPSTRRVTGFSAPIKSSSPDSAPTSYSSVPPPMEDFQLAKQKAQEIAARLLNGGDAKRSRVDNGGSDSIDKGFSSGPPDLKPHFSNPAPSSIPVSYGGFQGSSKKIEVPNGRVGVIIGKGGETIKYLQTQSGAKIQVTRDSDADLNFPTRMVELMGTPEQIAKAEHLINEVLAEAESGGPAIASRRLTVQAGGEQYVTKIPNNKVGLVIGKGGETIKSMQARTGARIQVIPLHLPPGDTSTERTLQIDGTTEQIEAAKQLVAEVISENRVRNPAMSGGYSQQGYQARPPSGWAPSGPPMQPPSYGYGQSGSYSGPPQQYNASQPSYPGYPPQPTSGGYPSSWDQSAAAPTQQTSQGGGYDYYGQQQPSHQQQNPGGPAAPADSAGYNYGPPPVSGYNQQGQGYAQDGYGGYHAPPQSGYGQPPAYDQQQGYSAAGYGNVSNPPQDGHTPSYGTQGDSAQAPPAQQGYNVGQQPSPNPAGYPPQGSTQPGYGAPPTSQTGYGSQPPAQPAYGAGYGAPPAQKPPANPAVYGQTAQSPSTPGGYGQPAPVQPGYPHSQPPASAYAQPDPATRPPTSGYGAAAPQTGYGPPSYGAPPAGQPGYGQAPPPYNASYGAGYAQPPPYSADASANGNTRGTYDAPPPASQTAPPSGGVAKTSPQS</sequence>
<feature type="domain" description="K Homology" evidence="9">
    <location>
        <begin position="777"/>
        <end position="850"/>
    </location>
</feature>
<evidence type="ECO:0000256" key="6">
    <source>
        <dbReference type="PROSITE-ProRule" id="PRU00117"/>
    </source>
</evidence>
<protein>
    <submittedName>
        <fullName evidence="10">Far upstream element-binding protein 2-like</fullName>
    </submittedName>
</protein>
<comment type="similarity">
    <text evidence="7">Belongs to the complex I 20 kDa subunit family.</text>
</comment>
<dbReference type="GO" id="GO:0048038">
    <property type="term" value="F:quinone binding"/>
    <property type="evidence" value="ECO:0007669"/>
    <property type="project" value="InterPro"/>
</dbReference>
<comment type="function">
    <text evidence="4">The B regulatory subunit may modulate substrate selectivity and catalytic activity, and may also direct the localization of the catalytic enzyme to a particular subcellular compartment.</text>
</comment>
<dbReference type="PANTHER" id="PTHR11871">
    <property type="entry name" value="PROTEIN PHOSPHATASE PP2A REGULATORY SUBUNIT B"/>
    <property type="match status" value="1"/>
</dbReference>
<evidence type="ECO:0000256" key="3">
    <source>
        <dbReference type="ARBA" id="ARBA00022737"/>
    </source>
</evidence>
<keyword evidence="6" id="KW-0694">RNA-binding</keyword>
<feature type="compositionally biased region" description="Low complexity" evidence="8">
    <location>
        <begin position="693"/>
        <end position="705"/>
    </location>
</feature>
<dbReference type="SMART" id="SM00322">
    <property type="entry name" value="KH"/>
    <property type="match status" value="2"/>
</dbReference>
<feature type="compositionally biased region" description="Low complexity" evidence="8">
    <location>
        <begin position="1038"/>
        <end position="1062"/>
    </location>
</feature>
<dbReference type="FunFam" id="2.130.10.10:FF:000569">
    <property type="entry name" value="Serine/threonine-protein phosphatase 2A 55 kDa regulatory subunit B"/>
    <property type="match status" value="1"/>
</dbReference>
<dbReference type="SMART" id="SM00320">
    <property type="entry name" value="WD40"/>
    <property type="match status" value="5"/>
</dbReference>
<dbReference type="PROSITE" id="PS50084">
    <property type="entry name" value="KH_TYPE_1"/>
    <property type="match status" value="2"/>
</dbReference>
<feature type="region of interest" description="Disordered" evidence="8">
    <location>
        <begin position="668"/>
        <end position="708"/>
    </location>
</feature>
<comment type="subunit">
    <text evidence="5">PP2A consists of a common heteromeric enzyme, composed of a catalytic subunit (subunits C), a constant regulatory subunit (subunit A), and a variety of regulatory subunits such as subunits B (the R2/B/PR55/B55, R3/B''/PR72/PR130/PR59 and R5/B'/B56 families). Interacts with SIC/RON3.</text>
</comment>
<dbReference type="Pfam" id="PF01058">
    <property type="entry name" value="Oxidored_q6"/>
    <property type="match status" value="1"/>
</dbReference>
<dbReference type="Gene3D" id="2.130.10.10">
    <property type="entry name" value="YVTN repeat-like/Quinoprotein amine dehydrogenase"/>
    <property type="match status" value="1"/>
</dbReference>
<comment type="similarity">
    <text evidence="1">Belongs to the phosphatase 2A regulatory subunit B family.</text>
</comment>
<reference evidence="10 11" key="3">
    <citation type="submission" date="2019-11" db="EMBL/GenBank/DDBJ databases">
        <title>A de novo genome assembly of a pear dwarfing rootstock.</title>
        <authorList>
            <person name="Wang F."/>
            <person name="Wang J."/>
            <person name="Li S."/>
            <person name="Zhang Y."/>
            <person name="Fang M."/>
            <person name="Ma L."/>
            <person name="Zhao Y."/>
            <person name="Jiang S."/>
        </authorList>
    </citation>
    <scope>NUCLEOTIDE SEQUENCE [LARGE SCALE GENOMIC DNA]</scope>
    <source>
        <strain evidence="10">S2</strain>
        <tissue evidence="10">Leaf</tissue>
    </source>
</reference>
<gene>
    <name evidence="10" type="ORF">D8674_015415</name>
</gene>
<feature type="compositionally biased region" description="Low complexity" evidence="8">
    <location>
        <begin position="979"/>
        <end position="1003"/>
    </location>
</feature>
<keyword evidence="2" id="KW-0853">WD repeat</keyword>
<dbReference type="SUPFAM" id="SSF54791">
    <property type="entry name" value="Eukaryotic type KH-domain (KH-domain type I)"/>
    <property type="match status" value="2"/>
</dbReference>
<dbReference type="Pfam" id="PF00013">
    <property type="entry name" value="KH_1"/>
    <property type="match status" value="2"/>
</dbReference>
<name>A0A5N5GVB9_9ROSA</name>
<dbReference type="NCBIfam" id="TIGR01957">
    <property type="entry name" value="nuoB_fam"/>
    <property type="match status" value="1"/>
</dbReference>
<dbReference type="GO" id="GO:0008137">
    <property type="term" value="F:NADH dehydrogenase (ubiquinone) activity"/>
    <property type="evidence" value="ECO:0007669"/>
    <property type="project" value="InterPro"/>
</dbReference>
<evidence type="ECO:0000256" key="2">
    <source>
        <dbReference type="ARBA" id="ARBA00022574"/>
    </source>
</evidence>
<feature type="compositionally biased region" description="Low complexity" evidence="8">
    <location>
        <begin position="1185"/>
        <end position="1195"/>
    </location>
</feature>
<dbReference type="Proteomes" id="UP000327157">
    <property type="component" value="Chromosome 15"/>
</dbReference>
<dbReference type="InterPro" id="IPR006138">
    <property type="entry name" value="NADH_UQ_OxRdtase_20Kd_su"/>
</dbReference>
<dbReference type="GO" id="GO:0000159">
    <property type="term" value="C:protein phosphatase type 2A complex"/>
    <property type="evidence" value="ECO:0007669"/>
    <property type="project" value="InterPro"/>
</dbReference>
<evidence type="ECO:0000256" key="5">
    <source>
        <dbReference type="ARBA" id="ARBA00062838"/>
    </source>
</evidence>
<accession>A0A5N5GVB9</accession>
<feature type="compositionally biased region" description="Low complexity" evidence="8">
    <location>
        <begin position="1261"/>
        <end position="1271"/>
    </location>
</feature>
<dbReference type="InterPro" id="IPR004088">
    <property type="entry name" value="KH_dom_type_1"/>
</dbReference>
<dbReference type="SUPFAM" id="SSF56770">
    <property type="entry name" value="HydA/Nqo6-like"/>
    <property type="match status" value="1"/>
</dbReference>
<feature type="compositionally biased region" description="Low complexity" evidence="8">
    <location>
        <begin position="535"/>
        <end position="553"/>
    </location>
</feature>
<evidence type="ECO:0000256" key="1">
    <source>
        <dbReference type="ARBA" id="ARBA00008259"/>
    </source>
</evidence>
<reference evidence="10 11" key="1">
    <citation type="submission" date="2019-09" db="EMBL/GenBank/DDBJ databases">
        <authorList>
            <person name="Ou C."/>
        </authorList>
    </citation>
    <scope>NUCLEOTIDE SEQUENCE [LARGE SCALE GENOMIC DNA]</scope>
    <source>
        <strain evidence="10">S2</strain>
        <tissue evidence="10">Leaf</tissue>
    </source>
</reference>
<dbReference type="OrthoDB" id="5204190at2759"/>
<evidence type="ECO:0000313" key="10">
    <source>
        <dbReference type="EMBL" id="KAB2619546.1"/>
    </source>
</evidence>
<dbReference type="GO" id="GO:0019888">
    <property type="term" value="F:protein phosphatase regulator activity"/>
    <property type="evidence" value="ECO:0007669"/>
    <property type="project" value="InterPro"/>
</dbReference>
<dbReference type="InterPro" id="IPR015943">
    <property type="entry name" value="WD40/YVTN_repeat-like_dom_sf"/>
</dbReference>
<feature type="region of interest" description="Disordered" evidence="8">
    <location>
        <begin position="949"/>
        <end position="1335"/>
    </location>
</feature>